<evidence type="ECO:0000313" key="2">
    <source>
        <dbReference type="EMBL" id="CAE7570336.1"/>
    </source>
</evidence>
<protein>
    <submittedName>
        <fullName evidence="2">ML4 protein</fullName>
    </submittedName>
</protein>
<feature type="domain" description="Mei2-like C-terminal RNA recognition motif" evidence="1">
    <location>
        <begin position="107"/>
        <end position="204"/>
    </location>
</feature>
<organism evidence="2 3">
    <name type="scientific">Symbiodinium natans</name>
    <dbReference type="NCBI Taxonomy" id="878477"/>
    <lineage>
        <taxon>Eukaryota</taxon>
        <taxon>Sar</taxon>
        <taxon>Alveolata</taxon>
        <taxon>Dinophyceae</taxon>
        <taxon>Suessiales</taxon>
        <taxon>Symbiodiniaceae</taxon>
        <taxon>Symbiodinium</taxon>
    </lineage>
</organism>
<dbReference type="SUPFAM" id="SSF54928">
    <property type="entry name" value="RNA-binding domain, RBD"/>
    <property type="match status" value="1"/>
</dbReference>
<dbReference type="InterPro" id="IPR007201">
    <property type="entry name" value="Mei2-like_Rrm_C"/>
</dbReference>
<dbReference type="EMBL" id="CAJNDS010002712">
    <property type="protein sequence ID" value="CAE7570336.1"/>
    <property type="molecule type" value="Genomic_DNA"/>
</dbReference>
<dbReference type="InterPro" id="IPR035979">
    <property type="entry name" value="RBD_domain_sf"/>
</dbReference>
<dbReference type="AlphaFoldDB" id="A0A812UBR4"/>
<proteinExistence type="predicted"/>
<dbReference type="GO" id="GO:0003676">
    <property type="term" value="F:nucleic acid binding"/>
    <property type="evidence" value="ECO:0007669"/>
    <property type="project" value="InterPro"/>
</dbReference>
<accession>A0A812UBR4</accession>
<evidence type="ECO:0000259" key="1">
    <source>
        <dbReference type="Pfam" id="PF04059"/>
    </source>
</evidence>
<name>A0A812UBR4_9DINO</name>
<reference evidence="2" key="1">
    <citation type="submission" date="2021-02" db="EMBL/GenBank/DDBJ databases">
        <authorList>
            <person name="Dougan E. K."/>
            <person name="Rhodes N."/>
            <person name="Thang M."/>
            <person name="Chan C."/>
        </authorList>
    </citation>
    <scope>NUCLEOTIDE SEQUENCE</scope>
</reference>
<comment type="caution">
    <text evidence="2">The sequence shown here is derived from an EMBL/GenBank/DDBJ whole genome shotgun (WGS) entry which is preliminary data.</text>
</comment>
<dbReference type="Pfam" id="PF04059">
    <property type="entry name" value="RRM_2"/>
    <property type="match status" value="1"/>
</dbReference>
<dbReference type="OrthoDB" id="417481at2759"/>
<keyword evidence="3" id="KW-1185">Reference proteome</keyword>
<gene>
    <name evidence="2" type="primary">ML4</name>
    <name evidence="2" type="ORF">SNAT2548_LOCUS32456</name>
</gene>
<dbReference type="Proteomes" id="UP000604046">
    <property type="component" value="Unassembled WGS sequence"/>
</dbReference>
<sequence>MCAMSTAHSKSADTIAPDEIDTEHSVVVKHTFLDVQEGESLDEQCRRMRRAYSDPAFMKYTGGAVYKPGQFSDEQDQELMLMTHLTSSDCPESAPAFSSDTAKANGRTTMMLRNLPNNYTRRMLLELLDSRGFSAKYDFVYLPCDFARKSNLGYAFVNLVEAEDIVDDFWGAFDGFVDWELPTAKVCRVGFSGPHQGLTAHIARYRNSPVMHKSVPDEYKPVILSNGVRQRFPAPTRKIKRPATGTQRLWC</sequence>
<evidence type="ECO:0000313" key="3">
    <source>
        <dbReference type="Proteomes" id="UP000604046"/>
    </source>
</evidence>